<feature type="compositionally biased region" description="Low complexity" evidence="2">
    <location>
        <begin position="71"/>
        <end position="93"/>
    </location>
</feature>
<feature type="compositionally biased region" description="Basic and acidic residues" evidence="2">
    <location>
        <begin position="106"/>
        <end position="115"/>
    </location>
</feature>
<keyword evidence="1" id="KW-0234">DNA repair</keyword>
<evidence type="ECO:0000313" key="5">
    <source>
        <dbReference type="Proteomes" id="UP000313359"/>
    </source>
</evidence>
<sequence>MSKTTTSKQPMSGLRTVKRDFSSSSLPSASQESVASTSDTIPWQPTPPKETKKLSGLEQRLKDIQDALKGQVVSSESVLASSSQVQKRPSSSQNPPAKRRQLPPSWEKEEQEKKPAAQSSRPAYPQRTFGATRQTNATPHANETLIVPAARSGAASKPAPVFLSQEQTHILRLVEAGMSLFYTGSAGAGKSVLLREIIKTMRKKFPKSPDAVAVTASTGIAACNVGGVTIHSFAGIGIGAEAADNLVQKVRKNKKAMTRWLRTHVLIIDEGRNDSSWSNLSSIVLLQCLCWMGISSTSWPRSAPKFARIRCHSVAFRSSSQETSSSCHL</sequence>
<dbReference type="GO" id="GO:0006281">
    <property type="term" value="P:DNA repair"/>
    <property type="evidence" value="ECO:0007669"/>
    <property type="project" value="UniProtKB-KW"/>
</dbReference>
<dbReference type="GO" id="GO:0016887">
    <property type="term" value="F:ATP hydrolysis activity"/>
    <property type="evidence" value="ECO:0007669"/>
    <property type="project" value="RHEA"/>
</dbReference>
<evidence type="ECO:0000256" key="2">
    <source>
        <dbReference type="SAM" id="MobiDB-lite"/>
    </source>
</evidence>
<dbReference type="AlphaFoldDB" id="A0A5C2SLV4"/>
<dbReference type="GO" id="GO:0043139">
    <property type="term" value="F:5'-3' DNA helicase activity"/>
    <property type="evidence" value="ECO:0007669"/>
    <property type="project" value="UniProtKB-EC"/>
</dbReference>
<keyword evidence="1" id="KW-0067">ATP-binding</keyword>
<dbReference type="Gene3D" id="3.40.50.300">
    <property type="entry name" value="P-loop containing nucleotide triphosphate hydrolases"/>
    <property type="match status" value="1"/>
</dbReference>
<feature type="compositionally biased region" description="Low complexity" evidence="2">
    <location>
        <begin position="22"/>
        <end position="36"/>
    </location>
</feature>
<reference evidence="4" key="1">
    <citation type="journal article" date="2018" name="Genome Biol. Evol.">
        <title>Genomics and development of Lentinus tigrinus, a white-rot wood-decaying mushroom with dimorphic fruiting bodies.</title>
        <authorList>
            <person name="Wu B."/>
            <person name="Xu Z."/>
            <person name="Knudson A."/>
            <person name="Carlson A."/>
            <person name="Chen N."/>
            <person name="Kovaka S."/>
            <person name="LaButti K."/>
            <person name="Lipzen A."/>
            <person name="Pennachio C."/>
            <person name="Riley R."/>
            <person name="Schakwitz W."/>
            <person name="Umezawa K."/>
            <person name="Ohm R.A."/>
            <person name="Grigoriev I.V."/>
            <person name="Nagy L.G."/>
            <person name="Gibbons J."/>
            <person name="Hibbett D."/>
        </authorList>
    </citation>
    <scope>NUCLEOTIDE SEQUENCE [LARGE SCALE GENOMIC DNA]</scope>
    <source>
        <strain evidence="4">ALCF2SS1-6</strain>
    </source>
</reference>
<dbReference type="Proteomes" id="UP000313359">
    <property type="component" value="Unassembled WGS sequence"/>
</dbReference>
<dbReference type="InterPro" id="IPR010285">
    <property type="entry name" value="DNA_helicase_pif1-like_DEAD"/>
</dbReference>
<comment type="cofactor">
    <cofactor evidence="1">
        <name>Mg(2+)</name>
        <dbReference type="ChEBI" id="CHEBI:18420"/>
    </cofactor>
</comment>
<dbReference type="GO" id="GO:0005524">
    <property type="term" value="F:ATP binding"/>
    <property type="evidence" value="ECO:0007669"/>
    <property type="project" value="UniProtKB-KW"/>
</dbReference>
<dbReference type="OrthoDB" id="432234at2759"/>
<evidence type="ECO:0000259" key="3">
    <source>
        <dbReference type="Pfam" id="PF05970"/>
    </source>
</evidence>
<dbReference type="EC" id="5.6.2.3" evidence="1"/>
<keyword evidence="1" id="KW-0233">DNA recombination</keyword>
<dbReference type="SUPFAM" id="SSF52540">
    <property type="entry name" value="P-loop containing nucleoside triphosphate hydrolases"/>
    <property type="match status" value="1"/>
</dbReference>
<evidence type="ECO:0000256" key="1">
    <source>
        <dbReference type="RuleBase" id="RU363044"/>
    </source>
</evidence>
<dbReference type="PANTHER" id="PTHR47642:SF5">
    <property type="entry name" value="ATP-DEPENDENT DNA HELICASE"/>
    <property type="match status" value="1"/>
</dbReference>
<feature type="region of interest" description="Disordered" evidence="2">
    <location>
        <begin position="1"/>
        <end position="126"/>
    </location>
</feature>
<dbReference type="InterPro" id="IPR051055">
    <property type="entry name" value="PIF1_helicase"/>
</dbReference>
<organism evidence="4 5">
    <name type="scientific">Lentinus tigrinus ALCF2SS1-6</name>
    <dbReference type="NCBI Taxonomy" id="1328759"/>
    <lineage>
        <taxon>Eukaryota</taxon>
        <taxon>Fungi</taxon>
        <taxon>Dikarya</taxon>
        <taxon>Basidiomycota</taxon>
        <taxon>Agaricomycotina</taxon>
        <taxon>Agaricomycetes</taxon>
        <taxon>Polyporales</taxon>
        <taxon>Polyporaceae</taxon>
        <taxon>Lentinus</taxon>
    </lineage>
</organism>
<dbReference type="STRING" id="1328759.A0A5C2SLV4"/>
<dbReference type="EMBL" id="ML122254">
    <property type="protein sequence ID" value="RPD64137.1"/>
    <property type="molecule type" value="Genomic_DNA"/>
</dbReference>
<dbReference type="PANTHER" id="PTHR47642">
    <property type="entry name" value="ATP-DEPENDENT DNA HELICASE"/>
    <property type="match status" value="1"/>
</dbReference>
<keyword evidence="1" id="KW-0227">DNA damage</keyword>
<dbReference type="InterPro" id="IPR027417">
    <property type="entry name" value="P-loop_NTPase"/>
</dbReference>
<keyword evidence="1" id="KW-0547">Nucleotide-binding</keyword>
<evidence type="ECO:0000313" key="4">
    <source>
        <dbReference type="EMBL" id="RPD64137.1"/>
    </source>
</evidence>
<keyword evidence="5" id="KW-1185">Reference proteome</keyword>
<keyword evidence="1" id="KW-0378">Hydrolase</keyword>
<feature type="compositionally biased region" description="Basic and acidic residues" evidence="2">
    <location>
        <begin position="49"/>
        <end position="66"/>
    </location>
</feature>
<comment type="similarity">
    <text evidence="1">Belongs to the helicase family.</text>
</comment>
<comment type="catalytic activity">
    <reaction evidence="1">
        <text>ATP + H2O = ADP + phosphate + H(+)</text>
        <dbReference type="Rhea" id="RHEA:13065"/>
        <dbReference type="ChEBI" id="CHEBI:15377"/>
        <dbReference type="ChEBI" id="CHEBI:15378"/>
        <dbReference type="ChEBI" id="CHEBI:30616"/>
        <dbReference type="ChEBI" id="CHEBI:43474"/>
        <dbReference type="ChEBI" id="CHEBI:456216"/>
        <dbReference type="EC" id="5.6.2.3"/>
    </reaction>
</comment>
<dbReference type="GO" id="GO:0006310">
    <property type="term" value="P:DNA recombination"/>
    <property type="evidence" value="ECO:0007669"/>
    <property type="project" value="UniProtKB-KW"/>
</dbReference>
<proteinExistence type="inferred from homology"/>
<accession>A0A5C2SLV4</accession>
<dbReference type="GO" id="GO:0000723">
    <property type="term" value="P:telomere maintenance"/>
    <property type="evidence" value="ECO:0007669"/>
    <property type="project" value="InterPro"/>
</dbReference>
<protein>
    <recommendedName>
        <fullName evidence="1">ATP-dependent DNA helicase</fullName>
        <ecNumber evidence="1">5.6.2.3</ecNumber>
    </recommendedName>
</protein>
<name>A0A5C2SLV4_9APHY</name>
<feature type="compositionally biased region" description="Polar residues" evidence="2">
    <location>
        <begin position="1"/>
        <end position="10"/>
    </location>
</feature>
<keyword evidence="1" id="KW-0347">Helicase</keyword>
<gene>
    <name evidence="4" type="ORF">L227DRAFT_319251</name>
</gene>
<feature type="domain" description="DNA helicase Pif1-like DEAD-box helicase" evidence="3">
    <location>
        <begin position="163"/>
        <end position="270"/>
    </location>
</feature>
<dbReference type="Pfam" id="PF05970">
    <property type="entry name" value="PIF1"/>
    <property type="match status" value="1"/>
</dbReference>